<dbReference type="InterPro" id="IPR050430">
    <property type="entry name" value="Peptidase_S1"/>
</dbReference>
<dbReference type="PROSITE" id="PS00134">
    <property type="entry name" value="TRYPSIN_HIS"/>
    <property type="match status" value="1"/>
</dbReference>
<dbReference type="EMBL" id="OD568280">
    <property type="protein sequence ID" value="CAD7446762.1"/>
    <property type="molecule type" value="Genomic_DNA"/>
</dbReference>
<evidence type="ECO:0000259" key="6">
    <source>
        <dbReference type="PROSITE" id="PS50240"/>
    </source>
</evidence>
<dbReference type="GO" id="GO:0006508">
    <property type="term" value="P:proteolysis"/>
    <property type="evidence" value="ECO:0007669"/>
    <property type="project" value="UniProtKB-KW"/>
</dbReference>
<evidence type="ECO:0000256" key="3">
    <source>
        <dbReference type="ARBA" id="ARBA00022825"/>
    </source>
</evidence>
<dbReference type="FunFam" id="2.40.10.10:FF:000068">
    <property type="entry name" value="transmembrane protease serine 2"/>
    <property type="match status" value="1"/>
</dbReference>
<dbReference type="SUPFAM" id="SSF50494">
    <property type="entry name" value="Trypsin-like serine proteases"/>
    <property type="match status" value="1"/>
</dbReference>
<dbReference type="InterPro" id="IPR018114">
    <property type="entry name" value="TRYPSIN_HIS"/>
</dbReference>
<keyword evidence="4" id="KW-1015">Disulfide bond</keyword>
<evidence type="ECO:0000313" key="7">
    <source>
        <dbReference type="EMBL" id="CAD7446762.1"/>
    </source>
</evidence>
<dbReference type="InterPro" id="IPR009003">
    <property type="entry name" value="Peptidase_S1_PA"/>
</dbReference>
<keyword evidence="2 5" id="KW-0378">Hydrolase</keyword>
<dbReference type="AlphaFoldDB" id="A0A7R9F4A6"/>
<gene>
    <name evidence="7" type="ORF">TBIB3V08_LOCUS9086</name>
</gene>
<dbReference type="Pfam" id="PF00089">
    <property type="entry name" value="Trypsin"/>
    <property type="match status" value="2"/>
</dbReference>
<accession>A0A7R9F4A6</accession>
<sequence>MLGAVLQNIHPRIYYGEDASPGEFPSIVSLQVENMHSCGATMFKSEEIISATHCVVDADVSKLSAVAGTIDLRNNGSVHQVTTAIPHEGYDPNNYFINDIAVLKMTPQFLFDGVNIEAVNLPSSGEGDSGGPLYASGVEIGIVSLSSRGCGSRNSPIIYVNVSSYI</sequence>
<keyword evidence="3 5" id="KW-0720">Serine protease</keyword>
<feature type="domain" description="Peptidase S1" evidence="6">
    <location>
        <begin position="13"/>
        <end position="166"/>
    </location>
</feature>
<reference evidence="7" key="1">
    <citation type="submission" date="2020-11" db="EMBL/GenBank/DDBJ databases">
        <authorList>
            <person name="Tran Van P."/>
        </authorList>
    </citation>
    <scope>NUCLEOTIDE SEQUENCE</scope>
</reference>
<dbReference type="GO" id="GO:0004252">
    <property type="term" value="F:serine-type endopeptidase activity"/>
    <property type="evidence" value="ECO:0007669"/>
    <property type="project" value="InterPro"/>
</dbReference>
<dbReference type="InterPro" id="IPR001254">
    <property type="entry name" value="Trypsin_dom"/>
</dbReference>
<dbReference type="InterPro" id="IPR043504">
    <property type="entry name" value="Peptidase_S1_PA_chymotrypsin"/>
</dbReference>
<evidence type="ECO:0000256" key="5">
    <source>
        <dbReference type="RuleBase" id="RU363034"/>
    </source>
</evidence>
<dbReference type="PANTHER" id="PTHR24276">
    <property type="entry name" value="POLYSERASE-RELATED"/>
    <property type="match status" value="1"/>
</dbReference>
<protein>
    <recommendedName>
        <fullName evidence="6">Peptidase S1 domain-containing protein</fullName>
    </recommendedName>
</protein>
<dbReference type="PROSITE" id="PS50240">
    <property type="entry name" value="TRYPSIN_DOM"/>
    <property type="match status" value="1"/>
</dbReference>
<dbReference type="InterPro" id="IPR033116">
    <property type="entry name" value="TRYPSIN_SER"/>
</dbReference>
<evidence type="ECO:0000256" key="2">
    <source>
        <dbReference type="ARBA" id="ARBA00022801"/>
    </source>
</evidence>
<dbReference type="Gene3D" id="2.40.10.10">
    <property type="entry name" value="Trypsin-like serine proteases"/>
    <property type="match status" value="2"/>
</dbReference>
<dbReference type="PROSITE" id="PS00135">
    <property type="entry name" value="TRYPSIN_SER"/>
    <property type="match status" value="1"/>
</dbReference>
<dbReference type="SMART" id="SM00020">
    <property type="entry name" value="Tryp_SPc"/>
    <property type="match status" value="1"/>
</dbReference>
<keyword evidence="1 5" id="KW-0645">Protease</keyword>
<evidence type="ECO:0000256" key="1">
    <source>
        <dbReference type="ARBA" id="ARBA00022670"/>
    </source>
</evidence>
<proteinExistence type="predicted"/>
<evidence type="ECO:0000256" key="4">
    <source>
        <dbReference type="ARBA" id="ARBA00023157"/>
    </source>
</evidence>
<name>A0A7R9F4A6_9NEOP</name>
<organism evidence="7">
    <name type="scientific">Timema bartmani</name>
    <dbReference type="NCBI Taxonomy" id="61472"/>
    <lineage>
        <taxon>Eukaryota</taxon>
        <taxon>Metazoa</taxon>
        <taxon>Ecdysozoa</taxon>
        <taxon>Arthropoda</taxon>
        <taxon>Hexapoda</taxon>
        <taxon>Insecta</taxon>
        <taxon>Pterygota</taxon>
        <taxon>Neoptera</taxon>
        <taxon>Polyneoptera</taxon>
        <taxon>Phasmatodea</taxon>
        <taxon>Timematodea</taxon>
        <taxon>Timematoidea</taxon>
        <taxon>Timematidae</taxon>
        <taxon>Timema</taxon>
    </lineage>
</organism>
<dbReference type="PANTHER" id="PTHR24276:SF98">
    <property type="entry name" value="FI18310P1-RELATED"/>
    <property type="match status" value="1"/>
</dbReference>